<reference evidence="17" key="1">
    <citation type="submission" date="2021-03" db="EMBL/GenBank/DDBJ databases">
        <title>Draft genome sequence of rust myrtle Austropuccinia psidii MF-1, a brazilian biotype.</title>
        <authorList>
            <person name="Quecine M.C."/>
            <person name="Pachon D.M.R."/>
            <person name="Bonatelli M.L."/>
            <person name="Correr F.H."/>
            <person name="Franceschini L.M."/>
            <person name="Leite T.F."/>
            <person name="Margarido G.R.A."/>
            <person name="Almeida C.A."/>
            <person name="Ferrarezi J.A."/>
            <person name="Labate C.A."/>
        </authorList>
    </citation>
    <scope>NUCLEOTIDE SEQUENCE</scope>
    <source>
        <strain evidence="17">MF-1</strain>
    </source>
</reference>
<keyword evidence="11" id="KW-0808">Transferase</keyword>
<name>A0A9Q3GXQ6_9BASI</name>
<dbReference type="AlphaFoldDB" id="A0A9Q3GXQ6"/>
<keyword evidence="10" id="KW-0695">RNA-directed DNA polymerase</keyword>
<dbReference type="Pfam" id="PF00665">
    <property type="entry name" value="rve"/>
    <property type="match status" value="1"/>
</dbReference>
<comment type="catalytic activity">
    <reaction evidence="14">
        <text>DNA(n) + a 2'-deoxyribonucleoside 5'-triphosphate = DNA(n+1) + diphosphate</text>
        <dbReference type="Rhea" id="RHEA:22508"/>
        <dbReference type="Rhea" id="RHEA-COMP:17339"/>
        <dbReference type="Rhea" id="RHEA-COMP:17340"/>
        <dbReference type="ChEBI" id="CHEBI:33019"/>
        <dbReference type="ChEBI" id="CHEBI:61560"/>
        <dbReference type="ChEBI" id="CHEBI:173112"/>
        <dbReference type="EC" id="2.7.7.49"/>
    </reaction>
</comment>
<evidence type="ECO:0000256" key="14">
    <source>
        <dbReference type="ARBA" id="ARBA00048173"/>
    </source>
</evidence>
<dbReference type="GO" id="GO:0003964">
    <property type="term" value="F:RNA-directed DNA polymerase activity"/>
    <property type="evidence" value="ECO:0007669"/>
    <property type="project" value="UniProtKB-KW"/>
</dbReference>
<dbReference type="GO" id="GO:0004519">
    <property type="term" value="F:endonuclease activity"/>
    <property type="evidence" value="ECO:0007669"/>
    <property type="project" value="UniProtKB-KW"/>
</dbReference>
<sequence>MVPFVDDAQGFRYLLTIRDHVSTYSIVYPLKSRADAPEAILDAITQLQVWLGITPKVLRTDNAREFTSTSFANAIAKLGITFCPSLPYLPQENGEAERLNRTLGDMARAMMVQSGMPERFWKFAYSSAAFLHNRLPNSRCLNSSPHQELFGTPPSIATLYPFGADAIIHVPAVNQPHKLAPRGIECKLLKPLMSGGWLLWDPSTNKIIQSASVVFPAFQPPSPSTDPAAKGSLRHIVNNMSLGEVPTERLFAAENQAIDSLTPVKDVRIPDHLGQALSGPHRNKWKLACVAQLDQMAARDVWDAVEKKPDMKIIGHRWVFDLKRNLDSSIERFKARFVARGDRQRPGVDCTETYAPTASLASLRLLLATAAMKNWQVALFDVSGAYLYSPVDETVLVEPPVNFLPGLKGKVLRLKKALYGMRQAGRCWWKFLSAILGRMGFAATEVNQSLYTFRNEDAIVAIWVHVDDGVVISNSPVSLADFKKAICAKLDIKWSDKLRQIVGLECVIGEGEVSITQRHLAAGIPDAYPRPILQRDSPLPALPVVGLAPGEDTLDPTPFRSVIGSLAYLVAGSRPDLAFAVNYLARHSMGPTVSHWELLDYVVGYLLKTSDRGLHLRPGTMLLNLWSDAGWGGDLEHSQTGFMLKLGDAPILWGLKRQSVVALSTCATEYLALSDSTQHLVQAINQLNTLPGNCDNQAAVQFSIDNKSRKRMCYLDRAFFFVNDTIRKHGIKVVWVKTADMQADALTKRLSGPTLLRALPFLGITG</sequence>
<evidence type="ECO:0000256" key="1">
    <source>
        <dbReference type="ARBA" id="ARBA00022578"/>
    </source>
</evidence>
<keyword evidence="4" id="KW-0479">Metal-binding</keyword>
<protein>
    <recommendedName>
        <fullName evidence="16">Integrase catalytic domain-containing protein</fullName>
    </recommendedName>
</protein>
<dbReference type="GO" id="GO:0005634">
    <property type="term" value="C:nucleus"/>
    <property type="evidence" value="ECO:0007669"/>
    <property type="project" value="UniProtKB-ARBA"/>
</dbReference>
<dbReference type="InterPro" id="IPR012337">
    <property type="entry name" value="RNaseH-like_sf"/>
</dbReference>
<dbReference type="CDD" id="cd09272">
    <property type="entry name" value="RNase_HI_RT_Ty1"/>
    <property type="match status" value="1"/>
</dbReference>
<evidence type="ECO:0000256" key="2">
    <source>
        <dbReference type="ARBA" id="ARBA00022695"/>
    </source>
</evidence>
<organism evidence="17 18">
    <name type="scientific">Austropuccinia psidii MF-1</name>
    <dbReference type="NCBI Taxonomy" id="1389203"/>
    <lineage>
        <taxon>Eukaryota</taxon>
        <taxon>Fungi</taxon>
        <taxon>Dikarya</taxon>
        <taxon>Basidiomycota</taxon>
        <taxon>Pucciniomycotina</taxon>
        <taxon>Pucciniomycetes</taxon>
        <taxon>Pucciniales</taxon>
        <taxon>Sphaerophragmiaceae</taxon>
        <taxon>Austropuccinia</taxon>
    </lineage>
</organism>
<evidence type="ECO:0000256" key="15">
    <source>
        <dbReference type="ARBA" id="ARBA00049244"/>
    </source>
</evidence>
<dbReference type="GO" id="GO:0015074">
    <property type="term" value="P:DNA integration"/>
    <property type="evidence" value="ECO:0007669"/>
    <property type="project" value="UniProtKB-KW"/>
</dbReference>
<dbReference type="GO" id="GO:0032196">
    <property type="term" value="P:transposition"/>
    <property type="evidence" value="ECO:0007669"/>
    <property type="project" value="UniProtKB-KW"/>
</dbReference>
<evidence type="ECO:0000259" key="16">
    <source>
        <dbReference type="PROSITE" id="PS50994"/>
    </source>
</evidence>
<gene>
    <name evidence="17" type="ORF">O181_022484</name>
</gene>
<evidence type="ECO:0000256" key="9">
    <source>
        <dbReference type="ARBA" id="ARBA00022908"/>
    </source>
</evidence>
<feature type="domain" description="Integrase catalytic" evidence="16">
    <location>
        <begin position="1"/>
        <end position="153"/>
    </location>
</feature>
<keyword evidence="3" id="KW-0540">Nuclease</keyword>
<dbReference type="SUPFAM" id="SSF56672">
    <property type="entry name" value="DNA/RNA polymerases"/>
    <property type="match status" value="1"/>
</dbReference>
<dbReference type="InterPro" id="IPR039537">
    <property type="entry name" value="Retrotran_Ty1/copia-like"/>
</dbReference>
<keyword evidence="9" id="KW-0229">DNA integration</keyword>
<evidence type="ECO:0000256" key="13">
    <source>
        <dbReference type="ARBA" id="ARBA00023268"/>
    </source>
</evidence>
<dbReference type="GO" id="GO:0046872">
    <property type="term" value="F:metal ion binding"/>
    <property type="evidence" value="ECO:0007669"/>
    <property type="project" value="UniProtKB-KW"/>
</dbReference>
<keyword evidence="5" id="KW-0255">Endonuclease</keyword>
<dbReference type="EMBL" id="AVOT02006921">
    <property type="protein sequence ID" value="MBW0482769.1"/>
    <property type="molecule type" value="Genomic_DNA"/>
</dbReference>
<comment type="caution">
    <text evidence="17">The sequence shown here is derived from an EMBL/GenBank/DDBJ whole genome shotgun (WGS) entry which is preliminary data.</text>
</comment>
<evidence type="ECO:0000256" key="10">
    <source>
        <dbReference type="ARBA" id="ARBA00022918"/>
    </source>
</evidence>
<keyword evidence="7" id="KW-0460">Magnesium</keyword>
<evidence type="ECO:0000256" key="12">
    <source>
        <dbReference type="ARBA" id="ARBA00023172"/>
    </source>
</evidence>
<dbReference type="SUPFAM" id="SSF53098">
    <property type="entry name" value="Ribonuclease H-like"/>
    <property type="match status" value="1"/>
</dbReference>
<comment type="catalytic activity">
    <reaction evidence="15">
        <text>DNA(n) + a 2'-deoxyribonucleoside 5'-triphosphate = DNA(n+1) + diphosphate</text>
        <dbReference type="Rhea" id="RHEA:22508"/>
        <dbReference type="Rhea" id="RHEA-COMP:17339"/>
        <dbReference type="Rhea" id="RHEA-COMP:17340"/>
        <dbReference type="ChEBI" id="CHEBI:33019"/>
        <dbReference type="ChEBI" id="CHEBI:61560"/>
        <dbReference type="ChEBI" id="CHEBI:173112"/>
        <dbReference type="EC" id="2.7.7.7"/>
    </reaction>
</comment>
<dbReference type="Proteomes" id="UP000765509">
    <property type="component" value="Unassembled WGS sequence"/>
</dbReference>
<evidence type="ECO:0000313" key="18">
    <source>
        <dbReference type="Proteomes" id="UP000765509"/>
    </source>
</evidence>
<dbReference type="InterPro" id="IPR013103">
    <property type="entry name" value="RVT_2"/>
</dbReference>
<keyword evidence="11" id="KW-0239">DNA-directed DNA polymerase</keyword>
<evidence type="ECO:0000256" key="5">
    <source>
        <dbReference type="ARBA" id="ARBA00022759"/>
    </source>
</evidence>
<dbReference type="PROSITE" id="PS50994">
    <property type="entry name" value="INTEGRASE"/>
    <property type="match status" value="1"/>
</dbReference>
<evidence type="ECO:0000256" key="4">
    <source>
        <dbReference type="ARBA" id="ARBA00022723"/>
    </source>
</evidence>
<dbReference type="Gene3D" id="3.30.420.10">
    <property type="entry name" value="Ribonuclease H-like superfamily/Ribonuclease H"/>
    <property type="match status" value="1"/>
</dbReference>
<dbReference type="InterPro" id="IPR057670">
    <property type="entry name" value="SH3_retrovirus"/>
</dbReference>
<dbReference type="GO" id="GO:0003887">
    <property type="term" value="F:DNA-directed DNA polymerase activity"/>
    <property type="evidence" value="ECO:0007669"/>
    <property type="project" value="UniProtKB-KW"/>
</dbReference>
<keyword evidence="18" id="KW-1185">Reference proteome</keyword>
<keyword evidence="8" id="KW-0694">RNA-binding</keyword>
<evidence type="ECO:0000256" key="8">
    <source>
        <dbReference type="ARBA" id="ARBA00022884"/>
    </source>
</evidence>
<evidence type="ECO:0000256" key="3">
    <source>
        <dbReference type="ARBA" id="ARBA00022722"/>
    </source>
</evidence>
<keyword evidence="2" id="KW-0548">Nucleotidyltransferase</keyword>
<dbReference type="Pfam" id="PF07727">
    <property type="entry name" value="RVT_2"/>
    <property type="match status" value="1"/>
</dbReference>
<accession>A0A9Q3GXQ6</accession>
<keyword evidence="6" id="KW-0378">Hydrolase</keyword>
<evidence type="ECO:0000256" key="6">
    <source>
        <dbReference type="ARBA" id="ARBA00022801"/>
    </source>
</evidence>
<dbReference type="InterPro" id="IPR043502">
    <property type="entry name" value="DNA/RNA_pol_sf"/>
</dbReference>
<dbReference type="InterPro" id="IPR036397">
    <property type="entry name" value="RNaseH_sf"/>
</dbReference>
<dbReference type="InterPro" id="IPR001584">
    <property type="entry name" value="Integrase_cat-core"/>
</dbReference>
<dbReference type="PANTHER" id="PTHR42648:SF11">
    <property type="entry name" value="TRANSPOSON TY4-P GAG-POL POLYPROTEIN"/>
    <property type="match status" value="1"/>
</dbReference>
<dbReference type="PANTHER" id="PTHR42648">
    <property type="entry name" value="TRANSPOSASE, PUTATIVE-RELATED"/>
    <property type="match status" value="1"/>
</dbReference>
<evidence type="ECO:0000313" key="17">
    <source>
        <dbReference type="EMBL" id="MBW0482769.1"/>
    </source>
</evidence>
<proteinExistence type="predicted"/>
<dbReference type="GO" id="GO:0003723">
    <property type="term" value="F:RNA binding"/>
    <property type="evidence" value="ECO:0007669"/>
    <property type="project" value="UniProtKB-KW"/>
</dbReference>
<evidence type="ECO:0000256" key="11">
    <source>
        <dbReference type="ARBA" id="ARBA00022932"/>
    </source>
</evidence>
<keyword evidence="12" id="KW-0233">DNA recombination</keyword>
<keyword evidence="1" id="KW-0815">Transposition</keyword>
<keyword evidence="13" id="KW-0511">Multifunctional enzyme</keyword>
<dbReference type="GO" id="GO:0016787">
    <property type="term" value="F:hydrolase activity"/>
    <property type="evidence" value="ECO:0007669"/>
    <property type="project" value="UniProtKB-KW"/>
</dbReference>
<dbReference type="GO" id="GO:0006310">
    <property type="term" value="P:DNA recombination"/>
    <property type="evidence" value="ECO:0007669"/>
    <property type="project" value="UniProtKB-KW"/>
</dbReference>
<dbReference type="OrthoDB" id="7691805at2759"/>
<evidence type="ECO:0000256" key="7">
    <source>
        <dbReference type="ARBA" id="ARBA00022842"/>
    </source>
</evidence>
<dbReference type="Pfam" id="PF25597">
    <property type="entry name" value="SH3_retrovirus"/>
    <property type="match status" value="1"/>
</dbReference>